<organism evidence="1 2">
    <name type="scientific">Blautia obeum</name>
    <dbReference type="NCBI Taxonomy" id="40520"/>
    <lineage>
        <taxon>Bacteria</taxon>
        <taxon>Bacillati</taxon>
        <taxon>Bacillota</taxon>
        <taxon>Clostridia</taxon>
        <taxon>Lachnospirales</taxon>
        <taxon>Lachnospiraceae</taxon>
        <taxon>Blautia</taxon>
    </lineage>
</organism>
<dbReference type="Proteomes" id="UP000285897">
    <property type="component" value="Unassembled WGS sequence"/>
</dbReference>
<evidence type="ECO:0000313" key="2">
    <source>
        <dbReference type="Proteomes" id="UP000285897"/>
    </source>
</evidence>
<gene>
    <name evidence="1" type="ORF">DW021_05050</name>
</gene>
<dbReference type="RefSeq" id="WP_118070527.1">
    <property type="nucleotide sequence ID" value="NZ_JAAIPS010000055.1"/>
</dbReference>
<dbReference type="AlphaFoldDB" id="A0A415LN45"/>
<protein>
    <submittedName>
        <fullName evidence="1">Uncharacterized protein</fullName>
    </submittedName>
</protein>
<name>A0A415LN45_9FIRM</name>
<evidence type="ECO:0000313" key="1">
    <source>
        <dbReference type="EMBL" id="RHL49766.1"/>
    </source>
</evidence>
<accession>A0A415LN45</accession>
<sequence length="60" mass="7239">MEEKCVCSVQIWKEVFDHFDRQPKKIETNENYSIDEDAKEILQEKSKRMLVTEAKRMAVY</sequence>
<reference evidence="1 2" key="1">
    <citation type="submission" date="2018-08" db="EMBL/GenBank/DDBJ databases">
        <title>A genome reference for cultivated species of the human gut microbiota.</title>
        <authorList>
            <person name="Zou Y."/>
            <person name="Xue W."/>
            <person name="Luo G."/>
        </authorList>
    </citation>
    <scope>NUCLEOTIDE SEQUENCE [LARGE SCALE GENOMIC DNA]</scope>
    <source>
        <strain evidence="1 2">AF37-6AC</strain>
    </source>
</reference>
<proteinExistence type="predicted"/>
<comment type="caution">
    <text evidence="1">The sequence shown here is derived from an EMBL/GenBank/DDBJ whole genome shotgun (WGS) entry which is preliminary data.</text>
</comment>
<dbReference type="EMBL" id="QROS01000002">
    <property type="protein sequence ID" value="RHL49766.1"/>
    <property type="molecule type" value="Genomic_DNA"/>
</dbReference>